<evidence type="ECO:0000256" key="2">
    <source>
        <dbReference type="ARBA" id="ARBA00023002"/>
    </source>
</evidence>
<dbReference type="PANTHER" id="PTHR24322:SF736">
    <property type="entry name" value="RETINOL DEHYDROGENASE 10"/>
    <property type="match status" value="1"/>
</dbReference>
<dbReference type="CDD" id="cd05233">
    <property type="entry name" value="SDR_c"/>
    <property type="match status" value="1"/>
</dbReference>
<dbReference type="PRINTS" id="PR00080">
    <property type="entry name" value="SDRFAMILY"/>
</dbReference>
<evidence type="ECO:0000256" key="1">
    <source>
        <dbReference type="ARBA" id="ARBA00006484"/>
    </source>
</evidence>
<dbReference type="PRINTS" id="PR00081">
    <property type="entry name" value="GDHRDH"/>
</dbReference>
<dbReference type="InterPro" id="IPR036291">
    <property type="entry name" value="NAD(P)-bd_dom_sf"/>
</dbReference>
<dbReference type="SMART" id="SM00822">
    <property type="entry name" value="PKS_KR"/>
    <property type="match status" value="1"/>
</dbReference>
<name>A0A6J7DBV8_9ZZZZ</name>
<proteinExistence type="inferred from homology"/>
<dbReference type="AlphaFoldDB" id="A0A6J7DBV8"/>
<dbReference type="Gene3D" id="3.40.50.720">
    <property type="entry name" value="NAD(P)-binding Rossmann-like Domain"/>
    <property type="match status" value="1"/>
</dbReference>
<sequence length="276" mass="29257">MKELDGRVAVITGGASGIGFATAKQFAKEGINLVLADIEEEPLEEAVVSLSNDGATVIGIQSDVANLTDVESVRDAALTRFGAVHIVFNNAGVGGGSVINTPPAVWDWVLGVNVDGVVNGISVFLPLLLEQNEGHVINTGSLAGLGGVPGMGPYCASKFAVVGLSESLFYELEMRHSDVHCSVLCPAFVKTRIHESERNIPTELASWSDQPETKAIGDFARQAVLSGIEPSVVAEQVTRALTAENFWILPHQSLALATTKRRMEWMEGGDPPRLGL</sequence>
<reference evidence="5" key="1">
    <citation type="submission" date="2020-05" db="EMBL/GenBank/DDBJ databases">
        <authorList>
            <person name="Chiriac C."/>
            <person name="Salcher M."/>
            <person name="Ghai R."/>
            <person name="Kavagutti S V."/>
        </authorList>
    </citation>
    <scope>NUCLEOTIDE SEQUENCE</scope>
</reference>
<keyword evidence="2" id="KW-0560">Oxidoreductase</keyword>
<dbReference type="PANTHER" id="PTHR24322">
    <property type="entry name" value="PKSB"/>
    <property type="match status" value="1"/>
</dbReference>
<dbReference type="EMBL" id="CAFBLT010000001">
    <property type="protein sequence ID" value="CAB4868157.1"/>
    <property type="molecule type" value="Genomic_DNA"/>
</dbReference>
<evidence type="ECO:0000313" key="4">
    <source>
        <dbReference type="EMBL" id="CAB4834304.1"/>
    </source>
</evidence>
<organism evidence="5">
    <name type="scientific">freshwater metagenome</name>
    <dbReference type="NCBI Taxonomy" id="449393"/>
    <lineage>
        <taxon>unclassified sequences</taxon>
        <taxon>metagenomes</taxon>
        <taxon>ecological metagenomes</taxon>
    </lineage>
</organism>
<dbReference type="FunFam" id="3.40.50.720:FF:000084">
    <property type="entry name" value="Short-chain dehydrogenase reductase"/>
    <property type="match status" value="1"/>
</dbReference>
<dbReference type="EMBL" id="CAFBPM010000003">
    <property type="protein sequence ID" value="CAB5013166.1"/>
    <property type="molecule type" value="Genomic_DNA"/>
</dbReference>
<feature type="domain" description="Ketoreductase" evidence="3">
    <location>
        <begin position="7"/>
        <end position="196"/>
    </location>
</feature>
<dbReference type="InterPro" id="IPR057326">
    <property type="entry name" value="KR_dom"/>
</dbReference>
<dbReference type="InterPro" id="IPR002347">
    <property type="entry name" value="SDR_fam"/>
</dbReference>
<evidence type="ECO:0000313" key="5">
    <source>
        <dbReference type="EMBL" id="CAB4868157.1"/>
    </source>
</evidence>
<dbReference type="GO" id="GO:0016616">
    <property type="term" value="F:oxidoreductase activity, acting on the CH-OH group of donors, NAD or NADP as acceptor"/>
    <property type="evidence" value="ECO:0007669"/>
    <property type="project" value="TreeGrafter"/>
</dbReference>
<evidence type="ECO:0000259" key="3">
    <source>
        <dbReference type="SMART" id="SM00822"/>
    </source>
</evidence>
<accession>A0A6J7DBV8</accession>
<dbReference type="Pfam" id="PF00106">
    <property type="entry name" value="adh_short"/>
    <property type="match status" value="1"/>
</dbReference>
<dbReference type="EMBL" id="CAFABE010000117">
    <property type="protein sequence ID" value="CAB4834304.1"/>
    <property type="molecule type" value="Genomic_DNA"/>
</dbReference>
<gene>
    <name evidence="4" type="ORF">UFOPK3164_01626</name>
    <name evidence="5" type="ORF">UFOPK3427_00621</name>
    <name evidence="6" type="ORF">UFOPK4112_00436</name>
</gene>
<evidence type="ECO:0000313" key="6">
    <source>
        <dbReference type="EMBL" id="CAB5013166.1"/>
    </source>
</evidence>
<protein>
    <submittedName>
        <fullName evidence="5">Unannotated protein</fullName>
    </submittedName>
</protein>
<comment type="similarity">
    <text evidence="1">Belongs to the short-chain dehydrogenases/reductases (SDR) family.</text>
</comment>
<dbReference type="SUPFAM" id="SSF51735">
    <property type="entry name" value="NAD(P)-binding Rossmann-fold domains"/>
    <property type="match status" value="1"/>
</dbReference>